<dbReference type="Proteomes" id="UP000695562">
    <property type="component" value="Unassembled WGS sequence"/>
</dbReference>
<feature type="region of interest" description="Disordered" evidence="1">
    <location>
        <begin position="1"/>
        <end position="26"/>
    </location>
</feature>
<evidence type="ECO:0000313" key="2">
    <source>
        <dbReference type="EMBL" id="KAF2076259.1"/>
    </source>
</evidence>
<dbReference type="EMBL" id="AJWJ01000067">
    <property type="protein sequence ID" value="KAF2076259.1"/>
    <property type="molecule type" value="Genomic_DNA"/>
</dbReference>
<name>A0A8J4V9M2_9MYCE</name>
<comment type="caution">
    <text evidence="2">The sequence shown here is derived from an EMBL/GenBank/DDBJ whole genome shotgun (WGS) entry which is preliminary data.</text>
</comment>
<accession>A0A8J4V9M2</accession>
<sequence>MDNNSNTTTNNNNNNNNNNSHLNTTNDFNINLSQINSTLVDFLEPLSKDGLSSGRFENLSKLSVTEIRDQIKRLEEWAYVLGVQENKHLQTGKLLGILTSPPSDLNLDGGSNHQNNNNNQ</sequence>
<feature type="region of interest" description="Disordered" evidence="1">
    <location>
        <begin position="99"/>
        <end position="120"/>
    </location>
</feature>
<evidence type="ECO:0000256" key="1">
    <source>
        <dbReference type="SAM" id="MobiDB-lite"/>
    </source>
</evidence>
<dbReference type="OrthoDB" id="5834362at2759"/>
<evidence type="ECO:0000313" key="3">
    <source>
        <dbReference type="Proteomes" id="UP000695562"/>
    </source>
</evidence>
<organism evidence="2 3">
    <name type="scientific">Polysphondylium violaceum</name>
    <dbReference type="NCBI Taxonomy" id="133409"/>
    <lineage>
        <taxon>Eukaryota</taxon>
        <taxon>Amoebozoa</taxon>
        <taxon>Evosea</taxon>
        <taxon>Eumycetozoa</taxon>
        <taxon>Dictyostelia</taxon>
        <taxon>Dictyosteliales</taxon>
        <taxon>Dictyosteliaceae</taxon>
        <taxon>Polysphondylium</taxon>
    </lineage>
</organism>
<dbReference type="GO" id="GO:0006355">
    <property type="term" value="P:regulation of DNA-templated transcription"/>
    <property type="evidence" value="ECO:0007669"/>
    <property type="project" value="InterPro"/>
</dbReference>
<dbReference type="GO" id="GO:0070176">
    <property type="term" value="C:DRM complex"/>
    <property type="evidence" value="ECO:0007669"/>
    <property type="project" value="InterPro"/>
</dbReference>
<dbReference type="AlphaFoldDB" id="A0A8J4V9M2"/>
<dbReference type="Pfam" id="PF10044">
    <property type="entry name" value="LIN52"/>
    <property type="match status" value="1"/>
</dbReference>
<gene>
    <name evidence="2" type="ORF">CYY_002437</name>
</gene>
<proteinExistence type="predicted"/>
<dbReference type="InterPro" id="IPR018737">
    <property type="entry name" value="DREAM_LIN52"/>
</dbReference>
<reference evidence="2" key="1">
    <citation type="submission" date="2020-01" db="EMBL/GenBank/DDBJ databases">
        <title>Development of genomics and gene disruption for Polysphondylium violaceum indicates a role for the polyketide synthase stlB in stalk morphogenesis.</title>
        <authorList>
            <person name="Narita B."/>
            <person name="Kawabe Y."/>
            <person name="Kin K."/>
            <person name="Saito T."/>
            <person name="Gibbs R."/>
            <person name="Kuspa A."/>
            <person name="Muzny D."/>
            <person name="Queller D."/>
            <person name="Richards S."/>
            <person name="Strassman J."/>
            <person name="Sucgang R."/>
            <person name="Worley K."/>
            <person name="Schaap P."/>
        </authorList>
    </citation>
    <scope>NUCLEOTIDE SEQUENCE</scope>
    <source>
        <strain evidence="2">QSvi11</strain>
    </source>
</reference>
<keyword evidence="3" id="KW-1185">Reference proteome</keyword>
<protein>
    <submittedName>
        <fullName evidence="2">Uncharacterized protein</fullName>
    </submittedName>
</protein>